<reference evidence="3" key="2">
    <citation type="submission" date="2021-02" db="EMBL/GenBank/DDBJ databases">
        <authorList>
            <person name="Kimball J.A."/>
            <person name="Haas M.W."/>
            <person name="Macchietto M."/>
            <person name="Kono T."/>
            <person name="Duquette J."/>
            <person name="Shao M."/>
        </authorList>
    </citation>
    <scope>NUCLEOTIDE SEQUENCE</scope>
    <source>
        <tissue evidence="3">Fresh leaf tissue</tissue>
    </source>
</reference>
<dbReference type="OrthoDB" id="1841386at2759"/>
<feature type="region of interest" description="Disordered" evidence="1">
    <location>
        <begin position="1"/>
        <end position="36"/>
    </location>
</feature>
<dbReference type="PANTHER" id="PTHR46328">
    <property type="entry name" value="FAR-RED IMPAIRED RESPONSIVE (FAR1) FAMILY PROTEIN-RELATED"/>
    <property type="match status" value="1"/>
</dbReference>
<evidence type="ECO:0000313" key="3">
    <source>
        <dbReference type="EMBL" id="KAG8074311.1"/>
    </source>
</evidence>
<sequence length="715" mass="79021">MEDTVISTVSEPNRECEQNDSSAELTRASTDLETSAVHEPEAEKLIGHEADTELTPYEGMEFESEDAARDFYSRYARNAGFRIRISRYTRSRRDKSIISRRIVCSKEGFHETHDCESLNVDKKQQVKVGTRVGCKAMLMIKKFGPDKWVVTKFVKNHNHGPVPPRKHDAGENHDCDPMDNTHSVELGPINEPVEGMEFESEEAAKLFYMNYARFNGFRARISRYCRSRRDNSIISRQIVCSKEGFREVRTRKEIADGGKTKRPRMITRVGCKAMIVVKKMNSGKWMVSKFEKEHNHSLLSSRAVPITPNVAPSKVADLATTSTDPNEVKVEGGYSAGIQCNSTDSLTVLYNHLCQEAIKFAKEGSVTEEIYHVAMNALKEAAYKVSEVKRSHPTTSQCGHAIGESKHDVMQMKAMSASQCSNEVKQKTMPPQLKLFQEPTSSLVLIPTNLLTHSSSNCAGNVPLSHDFTMNGGQATHGSESSCLAANRKEESSQKSQSSACNQAFQGKDERFHGLSEETAVAIPAIPLTLYMPVMRNSPGDSADGPYRLLAAPIEAVPISYRPAEPIQHPQRSFCNLGPLPGFLPNLNKGPSSLVHATALACGARVVPRVEAASLIKAIESKIRSGGATIAKLPSSSLTPLIHEAASMSSSSEDDEEIDHSEALMASFERNNCHDQSSEEMKWHADPSEWETEAENCSARPENELHDPAHLTTEN</sequence>
<name>A0A8J5VW97_ZIZPA</name>
<feature type="compositionally biased region" description="Basic and acidic residues" evidence="1">
    <location>
        <begin position="672"/>
        <end position="687"/>
    </location>
</feature>
<feature type="region of interest" description="Disordered" evidence="1">
    <location>
        <begin position="672"/>
        <end position="715"/>
    </location>
</feature>
<evidence type="ECO:0000259" key="2">
    <source>
        <dbReference type="Pfam" id="PF03101"/>
    </source>
</evidence>
<protein>
    <recommendedName>
        <fullName evidence="2">FAR1 domain-containing protein</fullName>
    </recommendedName>
</protein>
<dbReference type="Proteomes" id="UP000729402">
    <property type="component" value="Unassembled WGS sequence"/>
</dbReference>
<comment type="caution">
    <text evidence="3">The sequence shown here is derived from an EMBL/GenBank/DDBJ whole genome shotgun (WGS) entry which is preliminary data.</text>
</comment>
<keyword evidence="4" id="KW-1185">Reference proteome</keyword>
<dbReference type="Pfam" id="PF03101">
    <property type="entry name" value="FAR1"/>
    <property type="match status" value="2"/>
</dbReference>
<gene>
    <name evidence="3" type="ORF">GUJ93_ZPchr0006g42325</name>
</gene>
<proteinExistence type="predicted"/>
<feature type="compositionally biased region" description="Polar residues" evidence="1">
    <location>
        <begin position="19"/>
        <end position="33"/>
    </location>
</feature>
<feature type="compositionally biased region" description="Polar residues" evidence="1">
    <location>
        <begin position="1"/>
        <end position="11"/>
    </location>
</feature>
<dbReference type="EMBL" id="JAAALK010000283">
    <property type="protein sequence ID" value="KAG8074311.1"/>
    <property type="molecule type" value="Genomic_DNA"/>
</dbReference>
<feature type="domain" description="FAR1" evidence="2">
    <location>
        <begin position="70"/>
        <end position="159"/>
    </location>
</feature>
<reference evidence="3" key="1">
    <citation type="journal article" date="2021" name="bioRxiv">
        <title>Whole Genome Assembly and Annotation of Northern Wild Rice, Zizania palustris L., Supports a Whole Genome Duplication in the Zizania Genus.</title>
        <authorList>
            <person name="Haas M."/>
            <person name="Kono T."/>
            <person name="Macchietto M."/>
            <person name="Millas R."/>
            <person name="McGilp L."/>
            <person name="Shao M."/>
            <person name="Duquette J."/>
            <person name="Hirsch C.N."/>
            <person name="Kimball J."/>
        </authorList>
    </citation>
    <scope>NUCLEOTIDE SEQUENCE</scope>
    <source>
        <tissue evidence="3">Fresh leaf tissue</tissue>
    </source>
</reference>
<accession>A0A8J5VW97</accession>
<feature type="compositionally biased region" description="Polar residues" evidence="1">
    <location>
        <begin position="471"/>
        <end position="484"/>
    </location>
</feature>
<evidence type="ECO:0000256" key="1">
    <source>
        <dbReference type="SAM" id="MobiDB-lite"/>
    </source>
</evidence>
<evidence type="ECO:0000313" key="4">
    <source>
        <dbReference type="Proteomes" id="UP000729402"/>
    </source>
</evidence>
<feature type="region of interest" description="Disordered" evidence="1">
    <location>
        <begin position="470"/>
        <end position="502"/>
    </location>
</feature>
<dbReference type="InterPro" id="IPR004330">
    <property type="entry name" value="FAR1_DNA_bnd_dom"/>
</dbReference>
<feature type="domain" description="FAR1" evidence="2">
    <location>
        <begin position="207"/>
        <end position="299"/>
    </location>
</feature>
<dbReference type="AlphaFoldDB" id="A0A8J5VW97"/>
<organism evidence="3 4">
    <name type="scientific">Zizania palustris</name>
    <name type="common">Northern wild rice</name>
    <dbReference type="NCBI Taxonomy" id="103762"/>
    <lineage>
        <taxon>Eukaryota</taxon>
        <taxon>Viridiplantae</taxon>
        <taxon>Streptophyta</taxon>
        <taxon>Embryophyta</taxon>
        <taxon>Tracheophyta</taxon>
        <taxon>Spermatophyta</taxon>
        <taxon>Magnoliopsida</taxon>
        <taxon>Liliopsida</taxon>
        <taxon>Poales</taxon>
        <taxon>Poaceae</taxon>
        <taxon>BOP clade</taxon>
        <taxon>Oryzoideae</taxon>
        <taxon>Oryzeae</taxon>
        <taxon>Zizaniinae</taxon>
        <taxon>Zizania</taxon>
    </lineage>
</organism>
<dbReference type="PANTHER" id="PTHR46328:SF42">
    <property type="entry name" value="PROTEIN FAR1-RELATED SEQUENCE 5-LIKE ISOFORM X1"/>
    <property type="match status" value="1"/>
</dbReference>